<feature type="binding site" evidence="7">
    <location>
        <position position="167"/>
    </location>
    <ligand>
        <name>glyoxylate</name>
        <dbReference type="ChEBI" id="CHEBI:36655"/>
    </ligand>
</feature>
<reference evidence="9 10" key="1">
    <citation type="submission" date="2016-11" db="EMBL/GenBank/DDBJ databases">
        <authorList>
            <person name="Varghese N."/>
            <person name="Submissions S."/>
        </authorList>
    </citation>
    <scope>NUCLEOTIDE SEQUENCE [LARGE SCALE GENOMIC DNA]</scope>
    <source>
        <strain evidence="9 10">DSM 29341</strain>
    </source>
</reference>
<keyword evidence="3 7" id="KW-0288">FMN</keyword>
<dbReference type="GO" id="GO:0004459">
    <property type="term" value="F:L-lactate dehydrogenase (NAD+) activity"/>
    <property type="evidence" value="ECO:0007669"/>
    <property type="project" value="TreeGrafter"/>
</dbReference>
<accession>A0A1M4YPA2</accession>
<sequence length="370" mass="40207">MGASAIHSAEDARRLARRRLPWMVFDYIDGAAGSEAGVRRTRAALDAMTLRPRILRDISNRSLATRVFGQAADRPFGIAPMGMCNLSAPGADLMLARLAAQYGVPLGVSTVASTPMEALIEEARGHAWFQLYFSGDGSGTFKLVDRAKAAGYQTLILTVDVPEVGRRPRELRHGFRMPFRIGPRQFLDFALHPRWSISTLLKGKPQMANFLMEGFAFDRTESRAKADWGTLARLRDRWPGKLVVKGVLDVEDAVSLKASGVDAIQVSSHGARQLESAPAPISVLPQIRAAVGDDYPLFYDSGLRSGEDALKALMAGADFLFFGRILQFAIAAGGEAGLHRLWEVLSEEMDIAMAQIGVTAPRGVRGGRGE</sequence>
<dbReference type="AlphaFoldDB" id="A0A1M4YPA2"/>
<evidence type="ECO:0000256" key="3">
    <source>
        <dbReference type="ARBA" id="ARBA00022643"/>
    </source>
</evidence>
<feature type="binding site" evidence="7">
    <location>
        <begin position="323"/>
        <end position="324"/>
    </location>
    <ligand>
        <name>FMN</name>
        <dbReference type="ChEBI" id="CHEBI:58210"/>
    </ligand>
</feature>
<keyword evidence="2 7" id="KW-0285">Flavoprotein</keyword>
<evidence type="ECO:0000259" key="8">
    <source>
        <dbReference type="PROSITE" id="PS51349"/>
    </source>
</evidence>
<feature type="binding site" evidence="7">
    <location>
        <position position="109"/>
    </location>
    <ligand>
        <name>FMN</name>
        <dbReference type="ChEBI" id="CHEBI:58210"/>
    </ligand>
</feature>
<dbReference type="Pfam" id="PF01070">
    <property type="entry name" value="FMN_dh"/>
    <property type="match status" value="1"/>
</dbReference>
<dbReference type="InterPro" id="IPR013785">
    <property type="entry name" value="Aldolase_TIM"/>
</dbReference>
<evidence type="ECO:0000256" key="2">
    <source>
        <dbReference type="ARBA" id="ARBA00022630"/>
    </source>
</evidence>
<dbReference type="SUPFAM" id="SSF51395">
    <property type="entry name" value="FMN-linked oxidoreductases"/>
    <property type="match status" value="1"/>
</dbReference>
<organism evidence="9 10">
    <name type="scientific">Ruegeria intermedia</name>
    <dbReference type="NCBI Taxonomy" id="996115"/>
    <lineage>
        <taxon>Bacteria</taxon>
        <taxon>Pseudomonadati</taxon>
        <taxon>Pseudomonadota</taxon>
        <taxon>Alphaproteobacteria</taxon>
        <taxon>Rhodobacterales</taxon>
        <taxon>Roseobacteraceae</taxon>
        <taxon>Ruegeria</taxon>
    </lineage>
</organism>
<feature type="binding site" evidence="7">
    <location>
        <position position="245"/>
    </location>
    <ligand>
        <name>FMN</name>
        <dbReference type="ChEBI" id="CHEBI:58210"/>
    </ligand>
</feature>
<feature type="binding site" evidence="7">
    <location>
        <position position="132"/>
    </location>
    <ligand>
        <name>glyoxylate</name>
        <dbReference type="ChEBI" id="CHEBI:36655"/>
    </ligand>
</feature>
<feature type="active site" description="Proton acceptor" evidence="6">
    <location>
        <position position="269"/>
    </location>
</feature>
<feature type="binding site" evidence="7">
    <location>
        <position position="130"/>
    </location>
    <ligand>
        <name>FMN</name>
        <dbReference type="ChEBI" id="CHEBI:58210"/>
    </ligand>
</feature>
<evidence type="ECO:0000313" key="9">
    <source>
        <dbReference type="EMBL" id="SHF07342.1"/>
    </source>
</evidence>
<dbReference type="Gene3D" id="3.20.20.70">
    <property type="entry name" value="Aldolase class I"/>
    <property type="match status" value="1"/>
</dbReference>
<gene>
    <name evidence="9" type="ORF">SAMN05444279_11645</name>
</gene>
<feature type="binding site" evidence="7">
    <location>
        <position position="269"/>
    </location>
    <ligand>
        <name>glyoxylate</name>
        <dbReference type="ChEBI" id="CHEBI:36655"/>
    </ligand>
</feature>
<name>A0A1M4YPA2_9RHOB</name>
<dbReference type="PANTHER" id="PTHR10578:SF107">
    <property type="entry name" value="2-HYDROXYACID OXIDASE 1"/>
    <property type="match status" value="1"/>
</dbReference>
<keyword evidence="4" id="KW-0560">Oxidoreductase</keyword>
<feature type="binding site" evidence="7">
    <location>
        <position position="158"/>
    </location>
    <ligand>
        <name>FMN</name>
        <dbReference type="ChEBI" id="CHEBI:58210"/>
    </ligand>
</feature>
<feature type="binding site" evidence="7">
    <location>
        <begin position="80"/>
        <end position="82"/>
    </location>
    <ligand>
        <name>FMN</name>
        <dbReference type="ChEBI" id="CHEBI:58210"/>
    </ligand>
</feature>
<dbReference type="RefSeq" id="WP_149776327.1">
    <property type="nucleotide sequence ID" value="NZ_FQVK01000016.1"/>
</dbReference>
<dbReference type="EMBL" id="FQVK01000016">
    <property type="protein sequence ID" value="SHF07342.1"/>
    <property type="molecule type" value="Genomic_DNA"/>
</dbReference>
<feature type="binding site" evidence="7">
    <location>
        <position position="27"/>
    </location>
    <ligand>
        <name>glyoxylate</name>
        <dbReference type="ChEBI" id="CHEBI:36655"/>
    </ligand>
</feature>
<dbReference type="GO" id="GO:0010181">
    <property type="term" value="F:FMN binding"/>
    <property type="evidence" value="ECO:0007669"/>
    <property type="project" value="InterPro"/>
</dbReference>
<dbReference type="InterPro" id="IPR037396">
    <property type="entry name" value="FMN_HAD"/>
</dbReference>
<dbReference type="OrthoDB" id="9770452at2"/>
<comment type="cofactor">
    <cofactor evidence="1">
        <name>FMN</name>
        <dbReference type="ChEBI" id="CHEBI:58210"/>
    </cofactor>
</comment>
<dbReference type="Proteomes" id="UP000325134">
    <property type="component" value="Unassembled WGS sequence"/>
</dbReference>
<evidence type="ECO:0000256" key="6">
    <source>
        <dbReference type="PIRSR" id="PIRSR000138-1"/>
    </source>
</evidence>
<comment type="similarity">
    <text evidence="5">Belongs to the FMN-dependent alpha-hydroxy acid dehydrogenase family.</text>
</comment>
<dbReference type="PANTHER" id="PTHR10578">
    <property type="entry name" value="S -2-HYDROXY-ACID OXIDASE-RELATED"/>
    <property type="match status" value="1"/>
</dbReference>
<keyword evidence="10" id="KW-1185">Reference proteome</keyword>
<proteinExistence type="inferred from homology"/>
<feature type="binding site" evidence="7">
    <location>
        <position position="267"/>
    </location>
    <ligand>
        <name>FMN</name>
        <dbReference type="ChEBI" id="CHEBI:58210"/>
    </ligand>
</feature>
<dbReference type="InterPro" id="IPR000262">
    <property type="entry name" value="FMN-dep_DH"/>
</dbReference>
<evidence type="ECO:0000256" key="1">
    <source>
        <dbReference type="ARBA" id="ARBA00001917"/>
    </source>
</evidence>
<feature type="domain" description="FMN hydroxy acid dehydrogenase" evidence="8">
    <location>
        <begin position="1"/>
        <end position="370"/>
    </location>
</feature>
<evidence type="ECO:0000256" key="5">
    <source>
        <dbReference type="ARBA" id="ARBA00024042"/>
    </source>
</evidence>
<dbReference type="GO" id="GO:0009060">
    <property type="term" value="P:aerobic respiration"/>
    <property type="evidence" value="ECO:0007669"/>
    <property type="project" value="TreeGrafter"/>
</dbReference>
<dbReference type="CDD" id="cd02809">
    <property type="entry name" value="alpha_hydroxyacid_oxid_FMN"/>
    <property type="match status" value="1"/>
</dbReference>
<dbReference type="PROSITE" id="PS51349">
    <property type="entry name" value="FMN_HYDROXY_ACID_DH_2"/>
    <property type="match status" value="1"/>
</dbReference>
<dbReference type="InterPro" id="IPR012133">
    <property type="entry name" value="Alpha-hydoxy_acid_DH_FMN"/>
</dbReference>
<evidence type="ECO:0000256" key="7">
    <source>
        <dbReference type="PIRSR" id="PIRSR000138-2"/>
    </source>
</evidence>
<dbReference type="PIRSF" id="PIRSF000138">
    <property type="entry name" value="Al-hdrx_acd_dh"/>
    <property type="match status" value="1"/>
</dbReference>
<evidence type="ECO:0000256" key="4">
    <source>
        <dbReference type="ARBA" id="ARBA00023002"/>
    </source>
</evidence>
<evidence type="ECO:0000313" key="10">
    <source>
        <dbReference type="Proteomes" id="UP000325134"/>
    </source>
</evidence>
<feature type="binding site" evidence="7">
    <location>
        <begin position="300"/>
        <end position="304"/>
    </location>
    <ligand>
        <name>FMN</name>
        <dbReference type="ChEBI" id="CHEBI:58210"/>
    </ligand>
</feature>
<feature type="binding site" evidence="7">
    <location>
        <position position="272"/>
    </location>
    <ligand>
        <name>glyoxylate</name>
        <dbReference type="ChEBI" id="CHEBI:36655"/>
    </ligand>
</feature>
<protein>
    <submittedName>
        <fullName evidence="9">L-lactate dehydrogenase (Cytochrome)</fullName>
    </submittedName>
</protein>
<dbReference type="GO" id="GO:0005886">
    <property type="term" value="C:plasma membrane"/>
    <property type="evidence" value="ECO:0007669"/>
    <property type="project" value="TreeGrafter"/>
</dbReference>